<sequence length="168" mass="18928">MDSVALSVSSFVHRAEALNVPLLRSKTVVLAVAMGIPVAVLLHDTSNYWMPTTWQIPIVSWFCRKWRQNPEEKRAHLTLARNAIIFIFVALALNEGTYYQTPVDYVADRVTSSTARKSLNEHIRGSRQAAFAAAGDLVGEEGLNEANVRQQRDTALRRRFVHDSRAEH</sequence>
<keyword evidence="3" id="KW-1185">Reference proteome</keyword>
<reference evidence="2 3" key="1">
    <citation type="submission" date="2017-03" db="EMBL/GenBank/DDBJ databases">
        <title>An alternative strategy for trypanosome survival in the mammalian bloodstream revealed through genome and transcriptome analysis of the ubiquitous bovine parasite Trypanosoma (Megatrypanum) theileri.</title>
        <authorList>
            <person name="Kelly S."/>
            <person name="Ivens A."/>
            <person name="Mott A."/>
            <person name="O'Neill E."/>
            <person name="Emms D."/>
            <person name="Macleod O."/>
            <person name="Voorheis P."/>
            <person name="Matthews J."/>
            <person name="Matthews K."/>
            <person name="Carrington M."/>
        </authorList>
    </citation>
    <scope>NUCLEOTIDE SEQUENCE [LARGE SCALE GENOMIC DNA]</scope>
    <source>
        <strain evidence="2">Edinburgh</strain>
    </source>
</reference>
<dbReference type="Proteomes" id="UP000192257">
    <property type="component" value="Unassembled WGS sequence"/>
</dbReference>
<evidence type="ECO:0000256" key="1">
    <source>
        <dbReference type="SAM" id="Phobius"/>
    </source>
</evidence>
<dbReference type="GeneID" id="39982220"/>
<dbReference type="VEuPathDB" id="TriTrypDB:TM35_000042460"/>
<proteinExistence type="predicted"/>
<name>A0A1X0P529_9TRYP</name>
<keyword evidence="1" id="KW-0472">Membrane</keyword>
<comment type="caution">
    <text evidence="2">The sequence shown here is derived from an EMBL/GenBank/DDBJ whole genome shotgun (WGS) entry which is preliminary data.</text>
</comment>
<dbReference type="RefSeq" id="XP_028886098.1">
    <property type="nucleotide sequence ID" value="XM_029022440.1"/>
</dbReference>
<dbReference type="EMBL" id="NBCO01000004">
    <property type="protein sequence ID" value="ORC92032.1"/>
    <property type="molecule type" value="Genomic_DNA"/>
</dbReference>
<feature type="transmembrane region" description="Helical" evidence="1">
    <location>
        <begin position="27"/>
        <end position="43"/>
    </location>
</feature>
<gene>
    <name evidence="2" type="ORF">TM35_000042460</name>
</gene>
<organism evidence="2 3">
    <name type="scientific">Trypanosoma theileri</name>
    <dbReference type="NCBI Taxonomy" id="67003"/>
    <lineage>
        <taxon>Eukaryota</taxon>
        <taxon>Discoba</taxon>
        <taxon>Euglenozoa</taxon>
        <taxon>Kinetoplastea</taxon>
        <taxon>Metakinetoplastina</taxon>
        <taxon>Trypanosomatida</taxon>
        <taxon>Trypanosomatidae</taxon>
        <taxon>Trypanosoma</taxon>
    </lineage>
</organism>
<keyword evidence="1" id="KW-1133">Transmembrane helix</keyword>
<keyword evidence="1" id="KW-0812">Transmembrane</keyword>
<protein>
    <submittedName>
        <fullName evidence="2">Uncharacterized protein</fullName>
    </submittedName>
</protein>
<dbReference type="AlphaFoldDB" id="A0A1X0P529"/>
<evidence type="ECO:0000313" key="2">
    <source>
        <dbReference type="EMBL" id="ORC92032.1"/>
    </source>
</evidence>
<accession>A0A1X0P529</accession>
<dbReference type="OrthoDB" id="244263at2759"/>
<evidence type="ECO:0000313" key="3">
    <source>
        <dbReference type="Proteomes" id="UP000192257"/>
    </source>
</evidence>